<feature type="region of interest" description="Disordered" evidence="1">
    <location>
        <begin position="53"/>
        <end position="123"/>
    </location>
</feature>
<feature type="compositionally biased region" description="Basic and acidic residues" evidence="1">
    <location>
        <begin position="104"/>
        <end position="114"/>
    </location>
</feature>
<gene>
    <name evidence="2" type="ORF">GJ744_010888</name>
</gene>
<dbReference type="AlphaFoldDB" id="A0A8H7E585"/>
<evidence type="ECO:0000256" key="1">
    <source>
        <dbReference type="SAM" id="MobiDB-lite"/>
    </source>
</evidence>
<evidence type="ECO:0000313" key="3">
    <source>
        <dbReference type="Proteomes" id="UP000606974"/>
    </source>
</evidence>
<sequence length="123" mass="12110">MGMVGDGLVAGTPPAAVAAVAAAGGQGGQEPLLSGIGEAELGREVRNVLGGEASVEAKKGKLQDMSESLSGLVGRRRRGKKGSSRSSGSGSLSPSPSPAPSSRRTHDDAARDGAGDATTTRTL</sequence>
<protein>
    <submittedName>
        <fullName evidence="2">Uncharacterized protein</fullName>
    </submittedName>
</protein>
<organism evidence="2 3">
    <name type="scientific">Endocarpon pusillum</name>
    <dbReference type="NCBI Taxonomy" id="364733"/>
    <lineage>
        <taxon>Eukaryota</taxon>
        <taxon>Fungi</taxon>
        <taxon>Dikarya</taxon>
        <taxon>Ascomycota</taxon>
        <taxon>Pezizomycotina</taxon>
        <taxon>Eurotiomycetes</taxon>
        <taxon>Chaetothyriomycetidae</taxon>
        <taxon>Verrucariales</taxon>
        <taxon>Verrucariaceae</taxon>
        <taxon>Endocarpon</taxon>
    </lineage>
</organism>
<feature type="compositionally biased region" description="Basic residues" evidence="1">
    <location>
        <begin position="74"/>
        <end position="83"/>
    </location>
</feature>
<accession>A0A8H7E585</accession>
<feature type="compositionally biased region" description="Low complexity" evidence="1">
    <location>
        <begin position="84"/>
        <end position="94"/>
    </location>
</feature>
<evidence type="ECO:0000313" key="2">
    <source>
        <dbReference type="EMBL" id="KAF7507206.1"/>
    </source>
</evidence>
<name>A0A8H7E585_9EURO</name>
<feature type="compositionally biased region" description="Basic and acidic residues" evidence="1">
    <location>
        <begin position="55"/>
        <end position="64"/>
    </location>
</feature>
<proteinExistence type="predicted"/>
<comment type="caution">
    <text evidence="2">The sequence shown here is derived from an EMBL/GenBank/DDBJ whole genome shotgun (WGS) entry which is preliminary data.</text>
</comment>
<keyword evidence="3" id="KW-1185">Reference proteome</keyword>
<dbReference type="EMBL" id="JAACFV010000073">
    <property type="protein sequence ID" value="KAF7507206.1"/>
    <property type="molecule type" value="Genomic_DNA"/>
</dbReference>
<dbReference type="Proteomes" id="UP000606974">
    <property type="component" value="Unassembled WGS sequence"/>
</dbReference>
<reference evidence="2" key="1">
    <citation type="submission" date="2020-02" db="EMBL/GenBank/DDBJ databases">
        <authorList>
            <person name="Palmer J.M."/>
        </authorList>
    </citation>
    <scope>NUCLEOTIDE SEQUENCE</scope>
    <source>
        <strain evidence="2">EPUS1.4</strain>
        <tissue evidence="2">Thallus</tissue>
    </source>
</reference>